<feature type="region of interest" description="Disordered" evidence="1">
    <location>
        <begin position="438"/>
        <end position="477"/>
    </location>
</feature>
<organism evidence="2 3">
    <name type="scientific">Ophiocordyceps unilateralis</name>
    <name type="common">Zombie-ant fungus</name>
    <name type="synonym">Torrubia unilateralis</name>
    <dbReference type="NCBI Taxonomy" id="268505"/>
    <lineage>
        <taxon>Eukaryota</taxon>
        <taxon>Fungi</taxon>
        <taxon>Dikarya</taxon>
        <taxon>Ascomycota</taxon>
        <taxon>Pezizomycotina</taxon>
        <taxon>Sordariomycetes</taxon>
        <taxon>Hypocreomycetidae</taxon>
        <taxon>Hypocreales</taxon>
        <taxon>Ophiocordycipitaceae</taxon>
        <taxon>Ophiocordyceps</taxon>
    </lineage>
</organism>
<feature type="compositionally biased region" description="Polar residues" evidence="1">
    <location>
        <begin position="461"/>
        <end position="475"/>
    </location>
</feature>
<dbReference type="EMBL" id="LAZP02000022">
    <property type="protein sequence ID" value="PFH62643.1"/>
    <property type="molecule type" value="Genomic_DNA"/>
</dbReference>
<evidence type="ECO:0000313" key="3">
    <source>
        <dbReference type="Proteomes" id="UP000037136"/>
    </source>
</evidence>
<proteinExistence type="predicted"/>
<comment type="caution">
    <text evidence="2">The sequence shown here is derived from an EMBL/GenBank/DDBJ whole genome shotgun (WGS) entry which is preliminary data.</text>
</comment>
<evidence type="ECO:0000313" key="2">
    <source>
        <dbReference type="EMBL" id="PFH62643.1"/>
    </source>
</evidence>
<evidence type="ECO:0000256" key="1">
    <source>
        <dbReference type="SAM" id="MobiDB-lite"/>
    </source>
</evidence>
<dbReference type="OrthoDB" id="3538943at2759"/>
<protein>
    <submittedName>
        <fullName evidence="2">Uncharacterized protein</fullName>
    </submittedName>
</protein>
<feature type="region of interest" description="Disordered" evidence="1">
    <location>
        <begin position="77"/>
        <end position="167"/>
    </location>
</feature>
<dbReference type="Proteomes" id="UP000037136">
    <property type="component" value="Unassembled WGS sequence"/>
</dbReference>
<reference evidence="2 3" key="2">
    <citation type="journal article" date="2017" name="Sci. Rep.">
        <title>Ant-infecting Ophiocordyceps genomes reveal a high diversity of potential behavioral manipulation genes and a possible major role for enterotoxins.</title>
        <authorList>
            <person name="de Bekker C."/>
            <person name="Ohm R.A."/>
            <person name="Evans H.C."/>
            <person name="Brachmann A."/>
            <person name="Hughes D.P."/>
        </authorList>
    </citation>
    <scope>NUCLEOTIDE SEQUENCE [LARGE SCALE GENOMIC DNA]</scope>
    <source>
        <strain evidence="2 3">SC16a</strain>
    </source>
</reference>
<dbReference type="AlphaFoldDB" id="A0A2A9PP20"/>
<sequence>MSSAPSPQQLGWRGFAIVPRDQQKLLDSHDSWAADFGLGPHAFANVPGHVLETTQQAYRAKHTAIVGPDLYLHPTSSAASKAVPREASPDGNLPHSPEAHTPGPEQAAVAGPEPDRSAPSPSASSPERIISSWSESPKRSRTPFQGSSVVHETPKAVKSTPRPRQYQLTADDAMDGSEVDDLEVFVPQAEADVESLINRVAARPPAEADNGEPCTQPNHVVDAAANSATSKYGSGRCRGANKVTETLPPSKAMASAETNLLSQHAVAQRQQAVQIYQATKTATKTPPPPTSTHPPSLLKGQRRASTWEPERAERSLNPCEAFLAAYPDYVTAHGGSLQNFVNACLCLSWYRQEWLLRDSSFDEFVRFFSAEYLRYVARAGPGQEPLPAIERFNMQRGAPLYTQMVLTGQELNDVFDAYPEEYRTARSVIMDDSASDGKLARNLQSSPPASRPSPELGSERVPSSTLPAPSSSVPQTLGEYKSQAEARLGSAKGKRCAFDLKSLQETDRMKRFRIFFETRPATPGNSVKSDVQGQ</sequence>
<dbReference type="STRING" id="268505.A0A2A9PP20"/>
<accession>A0A2A9PP20</accession>
<keyword evidence="3" id="KW-1185">Reference proteome</keyword>
<feature type="region of interest" description="Disordered" evidence="1">
    <location>
        <begin position="281"/>
        <end position="302"/>
    </location>
</feature>
<feature type="compositionally biased region" description="Low complexity" evidence="1">
    <location>
        <begin position="117"/>
        <end position="135"/>
    </location>
</feature>
<name>A0A2A9PP20_OPHUN</name>
<gene>
    <name evidence="2" type="ORF">XA68_12717</name>
</gene>
<reference evidence="2 3" key="1">
    <citation type="journal article" date="2015" name="BMC Genomics">
        <title>Gene expression during zombie ant biting behavior reflects the complexity underlying fungal parasitic behavioral manipulation.</title>
        <authorList>
            <person name="de Bekker C."/>
            <person name="Ohm R.A."/>
            <person name="Loreto R.G."/>
            <person name="Sebastian A."/>
            <person name="Albert I."/>
            <person name="Merrow M."/>
            <person name="Brachmann A."/>
            <person name="Hughes D.P."/>
        </authorList>
    </citation>
    <scope>NUCLEOTIDE SEQUENCE [LARGE SCALE GENOMIC DNA]</scope>
    <source>
        <strain evidence="2 3">SC16a</strain>
    </source>
</reference>